<evidence type="ECO:0000256" key="18">
    <source>
        <dbReference type="ARBA" id="ARBA00048579"/>
    </source>
</evidence>
<comment type="catalytic activity">
    <reaction evidence="24">
        <text>L-phenylalanine + (9Z)-octadecenoate = N-(9Z-octadecenoyl)-L-phenylalanine + H2O</text>
        <dbReference type="Rhea" id="RHEA:51300"/>
        <dbReference type="ChEBI" id="CHEBI:15377"/>
        <dbReference type="ChEBI" id="CHEBI:30823"/>
        <dbReference type="ChEBI" id="CHEBI:58095"/>
        <dbReference type="ChEBI" id="CHEBI:134020"/>
    </reaction>
    <physiologicalReaction direction="left-to-right" evidence="24">
        <dbReference type="Rhea" id="RHEA:51301"/>
    </physiologicalReaction>
    <physiologicalReaction direction="right-to-left" evidence="24">
        <dbReference type="Rhea" id="RHEA:51302"/>
    </physiologicalReaction>
</comment>
<dbReference type="FunFam" id="3.40.630.10:FF:000027">
    <property type="entry name" value="N-fatty-acyl-amino acid synthase/hydrolase PM20D1"/>
    <property type="match status" value="1"/>
</dbReference>
<dbReference type="Gene3D" id="1.10.150.900">
    <property type="match status" value="1"/>
</dbReference>
<comment type="catalytic activity">
    <reaction evidence="21">
        <text>N-(9Z-octadecenoyl)-L-tryptophan + H2O = L-tryptophan + (9Z)-octadecenoate</text>
        <dbReference type="Rhea" id="RHEA:64176"/>
        <dbReference type="ChEBI" id="CHEBI:15377"/>
        <dbReference type="ChEBI" id="CHEBI:30823"/>
        <dbReference type="ChEBI" id="CHEBI:57912"/>
        <dbReference type="ChEBI" id="CHEBI:149733"/>
    </reaction>
    <physiologicalReaction direction="left-to-right" evidence="21">
        <dbReference type="Rhea" id="RHEA:64177"/>
    </physiologicalReaction>
</comment>
<feature type="compositionally biased region" description="Polar residues" evidence="27">
    <location>
        <begin position="1"/>
        <end position="11"/>
    </location>
</feature>
<organism evidence="30 31">
    <name type="scientific">Pleurodeles waltl</name>
    <name type="common">Iberian ribbed newt</name>
    <dbReference type="NCBI Taxonomy" id="8319"/>
    <lineage>
        <taxon>Eukaryota</taxon>
        <taxon>Metazoa</taxon>
        <taxon>Chordata</taxon>
        <taxon>Craniata</taxon>
        <taxon>Vertebrata</taxon>
        <taxon>Euteleostomi</taxon>
        <taxon>Amphibia</taxon>
        <taxon>Batrachia</taxon>
        <taxon>Caudata</taxon>
        <taxon>Salamandroidea</taxon>
        <taxon>Salamandridae</taxon>
        <taxon>Pleurodelinae</taxon>
        <taxon>Pleurodeles</taxon>
    </lineage>
</organism>
<comment type="catalytic activity">
    <reaction evidence="22">
        <text>N-(9Z-octadecenoyl)-L-leucine + H2O = L-leucine + (9Z)-octadecenoate</text>
        <dbReference type="Rhea" id="RHEA:51360"/>
        <dbReference type="ChEBI" id="CHEBI:15377"/>
        <dbReference type="ChEBI" id="CHEBI:30823"/>
        <dbReference type="ChEBI" id="CHEBI:57427"/>
        <dbReference type="ChEBI" id="CHEBI:134035"/>
    </reaction>
    <physiologicalReaction direction="left-to-right" evidence="22">
        <dbReference type="Rhea" id="RHEA:51361"/>
    </physiologicalReaction>
    <physiologicalReaction direction="right-to-left" evidence="22">
        <dbReference type="Rhea" id="RHEA:51362"/>
    </physiologicalReaction>
</comment>
<evidence type="ECO:0000256" key="5">
    <source>
        <dbReference type="ARBA" id="ARBA00022801"/>
    </source>
</evidence>
<dbReference type="InterPro" id="IPR011650">
    <property type="entry name" value="Peptidase_M20_dimer"/>
</dbReference>
<evidence type="ECO:0000256" key="12">
    <source>
        <dbReference type="ARBA" id="ARBA00047866"/>
    </source>
</evidence>
<dbReference type="EMBL" id="JANPWB010000010">
    <property type="protein sequence ID" value="KAJ1138223.1"/>
    <property type="molecule type" value="Genomic_DNA"/>
</dbReference>
<comment type="catalytic activity">
    <reaction evidence="20">
        <text>N-(9Z-octadecenoyl)-L-glutamine + H2O = L-glutamine + (9Z)-octadecenoate</text>
        <dbReference type="Rhea" id="RHEA:51356"/>
        <dbReference type="ChEBI" id="CHEBI:15377"/>
        <dbReference type="ChEBI" id="CHEBI:30823"/>
        <dbReference type="ChEBI" id="CHEBI:58359"/>
        <dbReference type="ChEBI" id="CHEBI:134033"/>
    </reaction>
    <physiologicalReaction direction="left-to-right" evidence="20">
        <dbReference type="Rhea" id="RHEA:51357"/>
    </physiologicalReaction>
</comment>
<comment type="catalytic activity">
    <reaction evidence="12">
        <text>N-(9Z-octadecenoyl)-L-tyrosine + H2O = L-tyrosine + (9Z)-octadecenoate</text>
        <dbReference type="Rhea" id="RHEA:64184"/>
        <dbReference type="ChEBI" id="CHEBI:15377"/>
        <dbReference type="ChEBI" id="CHEBI:30823"/>
        <dbReference type="ChEBI" id="CHEBI:58315"/>
        <dbReference type="ChEBI" id="CHEBI:149734"/>
    </reaction>
    <physiologicalReaction direction="left-to-right" evidence="12">
        <dbReference type="Rhea" id="RHEA:64185"/>
    </physiologicalReaction>
</comment>
<comment type="catalytic activity">
    <reaction evidence="14">
        <text>N-hexadecanoyl-L-phenylalanine + H2O = hexadecanoate + L-phenylalanine</text>
        <dbReference type="Rhea" id="RHEA:64124"/>
        <dbReference type="ChEBI" id="CHEBI:7896"/>
        <dbReference type="ChEBI" id="CHEBI:15377"/>
        <dbReference type="ChEBI" id="CHEBI:58095"/>
        <dbReference type="ChEBI" id="CHEBI:149699"/>
    </reaction>
    <physiologicalReaction direction="left-to-right" evidence="14">
        <dbReference type="Rhea" id="RHEA:64125"/>
    </physiologicalReaction>
</comment>
<dbReference type="InterPro" id="IPR002933">
    <property type="entry name" value="Peptidase_M20"/>
</dbReference>
<dbReference type="GO" id="GO:0043604">
    <property type="term" value="P:amide biosynthetic process"/>
    <property type="evidence" value="ECO:0007669"/>
    <property type="project" value="TreeGrafter"/>
</dbReference>
<evidence type="ECO:0000256" key="8">
    <source>
        <dbReference type="ARBA" id="ARBA00046147"/>
    </source>
</evidence>
<comment type="catalytic activity">
    <reaction evidence="18">
        <text>an N-acyl-L-amino acid + H2O = an L-alpha-amino acid + a carboxylate</text>
        <dbReference type="Rhea" id="RHEA:15565"/>
        <dbReference type="ChEBI" id="CHEBI:15377"/>
        <dbReference type="ChEBI" id="CHEBI:29067"/>
        <dbReference type="ChEBI" id="CHEBI:59869"/>
        <dbReference type="ChEBI" id="CHEBI:59874"/>
        <dbReference type="EC" id="3.5.1.14"/>
    </reaction>
    <physiologicalReaction direction="left-to-right" evidence="18">
        <dbReference type="Rhea" id="RHEA:15566"/>
    </physiologicalReaction>
    <physiologicalReaction direction="right-to-left" evidence="18">
        <dbReference type="Rhea" id="RHEA:15567"/>
    </physiologicalReaction>
</comment>
<feature type="region of interest" description="Disordered" evidence="27">
    <location>
        <begin position="35"/>
        <end position="59"/>
    </location>
</feature>
<keyword evidence="4" id="KW-0479">Metal-binding</keyword>
<proteinExistence type="inferred from homology"/>
<feature type="transmembrane region" description="Helical" evidence="28">
    <location>
        <begin position="75"/>
        <end position="95"/>
    </location>
</feature>
<evidence type="ECO:0000256" key="23">
    <source>
        <dbReference type="ARBA" id="ARBA00048840"/>
    </source>
</evidence>
<protein>
    <recommendedName>
        <fullName evidence="29">Peptidase M20 dimerisation domain-containing protein</fullName>
    </recommendedName>
</protein>
<dbReference type="GO" id="GO:0008233">
    <property type="term" value="F:peptidase activity"/>
    <property type="evidence" value="ECO:0007669"/>
    <property type="project" value="UniProtKB-KW"/>
</dbReference>
<keyword evidence="5" id="KW-0378">Hydrolase</keyword>
<dbReference type="CDD" id="cd05674">
    <property type="entry name" value="M20_yscS"/>
    <property type="match status" value="1"/>
</dbReference>
<gene>
    <name evidence="30" type="ORF">NDU88_004614</name>
</gene>
<comment type="similarity">
    <text evidence="2">Belongs to the peptidase M20A family.</text>
</comment>
<evidence type="ECO:0000256" key="27">
    <source>
        <dbReference type="SAM" id="MobiDB-lite"/>
    </source>
</evidence>
<comment type="catalytic activity">
    <reaction evidence="13">
        <text>(5Z,8Z,11Z,14Z)-eicosatetraenoate + L-phenylalanine = N-(5Z,8Z,11Z,14Z-eicosatetraenoyl)-L-phenylalanine + H2O</text>
        <dbReference type="Rhea" id="RHEA:51312"/>
        <dbReference type="ChEBI" id="CHEBI:15377"/>
        <dbReference type="ChEBI" id="CHEBI:32395"/>
        <dbReference type="ChEBI" id="CHEBI:58095"/>
        <dbReference type="ChEBI" id="CHEBI:134022"/>
    </reaction>
    <physiologicalReaction direction="left-to-right" evidence="13">
        <dbReference type="Rhea" id="RHEA:51313"/>
    </physiologicalReaction>
    <physiologicalReaction direction="right-to-left" evidence="13">
        <dbReference type="Rhea" id="RHEA:51314"/>
    </physiologicalReaction>
</comment>
<evidence type="ECO:0000256" key="25">
    <source>
        <dbReference type="ARBA" id="ARBA00049100"/>
    </source>
</evidence>
<dbReference type="GO" id="GO:0046872">
    <property type="term" value="F:metal ion binding"/>
    <property type="evidence" value="ECO:0007669"/>
    <property type="project" value="UniProtKB-KW"/>
</dbReference>
<reference evidence="30" key="1">
    <citation type="journal article" date="2022" name="bioRxiv">
        <title>Sequencing and chromosome-scale assembly of the giantPleurodeles waltlgenome.</title>
        <authorList>
            <person name="Brown T."/>
            <person name="Elewa A."/>
            <person name="Iarovenko S."/>
            <person name="Subramanian E."/>
            <person name="Araus A.J."/>
            <person name="Petzold A."/>
            <person name="Susuki M."/>
            <person name="Suzuki K.-i.T."/>
            <person name="Hayashi T."/>
            <person name="Toyoda A."/>
            <person name="Oliveira C."/>
            <person name="Osipova E."/>
            <person name="Leigh N.D."/>
            <person name="Simon A."/>
            <person name="Yun M.H."/>
        </authorList>
    </citation>
    <scope>NUCLEOTIDE SEQUENCE</scope>
    <source>
        <strain evidence="30">20211129_DDA</strain>
        <tissue evidence="30">Liver</tissue>
    </source>
</reference>
<dbReference type="FunFam" id="1.10.150.900:FF:000003">
    <property type="entry name" value="N-fatty-acyl-amino acid synthase/hydrolase PM20D1"/>
    <property type="match status" value="1"/>
</dbReference>
<comment type="catalytic activity">
    <reaction evidence="16">
        <text>N-(9Z-octadecenoyl)-L-asparagine + H2O = L-asparagine + (9Z)-octadecenoate</text>
        <dbReference type="Rhea" id="RHEA:64136"/>
        <dbReference type="ChEBI" id="CHEBI:15377"/>
        <dbReference type="ChEBI" id="CHEBI:30823"/>
        <dbReference type="ChEBI" id="CHEBI:58048"/>
        <dbReference type="ChEBI" id="CHEBI:149730"/>
    </reaction>
    <physiologicalReaction direction="left-to-right" evidence="16">
        <dbReference type="Rhea" id="RHEA:64137"/>
    </physiologicalReaction>
</comment>
<comment type="catalytic activity">
    <reaction evidence="26">
        <text>N-(9Z-octadecenoyl)-L-lysine + H2O = L-lysine + (9Z)-octadecenoate</text>
        <dbReference type="Rhea" id="RHEA:64192"/>
        <dbReference type="ChEBI" id="CHEBI:15377"/>
        <dbReference type="ChEBI" id="CHEBI:30823"/>
        <dbReference type="ChEBI" id="CHEBI:32551"/>
        <dbReference type="ChEBI" id="CHEBI:149731"/>
    </reaction>
    <physiologicalReaction direction="left-to-right" evidence="26">
        <dbReference type="Rhea" id="RHEA:64193"/>
    </physiologicalReaction>
</comment>
<evidence type="ECO:0000256" key="7">
    <source>
        <dbReference type="ARBA" id="ARBA00034698"/>
    </source>
</evidence>
<comment type="catalytic activity">
    <reaction evidence="23">
        <text>an N-acyl-aromatic L-alpha-amino acid + H2O = an aromatic L-alpha-amino acid + a carboxylate</text>
        <dbReference type="Rhea" id="RHEA:54184"/>
        <dbReference type="ChEBI" id="CHEBI:15377"/>
        <dbReference type="ChEBI" id="CHEBI:29067"/>
        <dbReference type="ChEBI" id="CHEBI:84824"/>
        <dbReference type="ChEBI" id="CHEBI:138093"/>
        <dbReference type="EC" id="3.5.1.114"/>
    </reaction>
    <physiologicalReaction direction="left-to-right" evidence="23">
        <dbReference type="Rhea" id="RHEA:54185"/>
    </physiologicalReaction>
    <physiologicalReaction direction="right-to-left" evidence="23">
        <dbReference type="Rhea" id="RHEA:54186"/>
    </physiologicalReaction>
</comment>
<evidence type="ECO:0000256" key="6">
    <source>
        <dbReference type="ARBA" id="ARBA00022833"/>
    </source>
</evidence>
<keyword evidence="28" id="KW-1133">Transmembrane helix</keyword>
<dbReference type="SUPFAM" id="SSF53187">
    <property type="entry name" value="Zn-dependent exopeptidases"/>
    <property type="match status" value="1"/>
</dbReference>
<dbReference type="Pfam" id="PF01546">
    <property type="entry name" value="Peptidase_M20"/>
    <property type="match status" value="1"/>
</dbReference>
<evidence type="ECO:0000256" key="16">
    <source>
        <dbReference type="ARBA" id="ARBA00048380"/>
    </source>
</evidence>
<evidence type="ECO:0000256" key="26">
    <source>
        <dbReference type="ARBA" id="ARBA00049457"/>
    </source>
</evidence>
<dbReference type="AlphaFoldDB" id="A0AAV7QIU1"/>
<evidence type="ECO:0000256" key="13">
    <source>
        <dbReference type="ARBA" id="ARBA00047874"/>
    </source>
</evidence>
<evidence type="ECO:0000256" key="11">
    <source>
        <dbReference type="ARBA" id="ARBA00047723"/>
    </source>
</evidence>
<evidence type="ECO:0000256" key="19">
    <source>
        <dbReference type="ARBA" id="ARBA00048597"/>
    </source>
</evidence>
<dbReference type="GO" id="GO:0043605">
    <property type="term" value="P:amide catabolic process"/>
    <property type="evidence" value="ECO:0007669"/>
    <property type="project" value="UniProtKB-ARBA"/>
</dbReference>
<keyword evidence="28" id="KW-0812">Transmembrane</keyword>
<evidence type="ECO:0000256" key="1">
    <source>
        <dbReference type="ARBA" id="ARBA00004872"/>
    </source>
</evidence>
<comment type="pathway">
    <text evidence="7">Amino-acid metabolism.</text>
</comment>
<dbReference type="GO" id="GO:0006629">
    <property type="term" value="P:lipid metabolic process"/>
    <property type="evidence" value="ECO:0007669"/>
    <property type="project" value="UniProtKB-ARBA"/>
</dbReference>
<evidence type="ECO:0000256" key="17">
    <source>
        <dbReference type="ARBA" id="ARBA00048402"/>
    </source>
</evidence>
<evidence type="ECO:0000256" key="2">
    <source>
        <dbReference type="ARBA" id="ARBA00006247"/>
    </source>
</evidence>
<dbReference type="InterPro" id="IPR047177">
    <property type="entry name" value="Pept_M20A"/>
</dbReference>
<dbReference type="Proteomes" id="UP001066276">
    <property type="component" value="Chromosome 6"/>
</dbReference>
<comment type="catalytic activity">
    <reaction evidence="9">
        <text>(9Z)-octadecenoate + glycine = N-(9Z-octadecenoyl)glycine + H2O</text>
        <dbReference type="Rhea" id="RHEA:51316"/>
        <dbReference type="ChEBI" id="CHEBI:15377"/>
        <dbReference type="ChEBI" id="CHEBI:30823"/>
        <dbReference type="ChEBI" id="CHEBI:57305"/>
        <dbReference type="ChEBI" id="CHEBI:133992"/>
    </reaction>
    <physiologicalReaction direction="right-to-left" evidence="9">
        <dbReference type="Rhea" id="RHEA:51318"/>
    </physiologicalReaction>
</comment>
<evidence type="ECO:0000313" key="30">
    <source>
        <dbReference type="EMBL" id="KAJ1138223.1"/>
    </source>
</evidence>
<evidence type="ECO:0000256" key="3">
    <source>
        <dbReference type="ARBA" id="ARBA00022670"/>
    </source>
</evidence>
<keyword evidence="31" id="KW-1185">Reference proteome</keyword>
<dbReference type="Pfam" id="PF07687">
    <property type="entry name" value="M20_dimer"/>
    <property type="match status" value="1"/>
</dbReference>
<accession>A0AAV7QIU1</accession>
<keyword evidence="28" id="KW-0472">Membrane</keyword>
<evidence type="ECO:0000256" key="9">
    <source>
        <dbReference type="ARBA" id="ARBA00047450"/>
    </source>
</evidence>
<dbReference type="GO" id="GO:0005576">
    <property type="term" value="C:extracellular region"/>
    <property type="evidence" value="ECO:0007669"/>
    <property type="project" value="UniProtKB-ARBA"/>
</dbReference>
<feature type="domain" description="Peptidase M20 dimerisation" evidence="29">
    <location>
        <begin position="314"/>
        <end position="457"/>
    </location>
</feature>
<evidence type="ECO:0000256" key="21">
    <source>
        <dbReference type="ARBA" id="ARBA00048822"/>
    </source>
</evidence>
<dbReference type="Gene3D" id="3.40.630.10">
    <property type="entry name" value="Zn peptidases"/>
    <property type="match status" value="1"/>
</dbReference>
<evidence type="ECO:0000256" key="28">
    <source>
        <dbReference type="SAM" id="Phobius"/>
    </source>
</evidence>
<evidence type="ECO:0000256" key="10">
    <source>
        <dbReference type="ARBA" id="ARBA00047567"/>
    </source>
</evidence>
<dbReference type="SUPFAM" id="SSF55031">
    <property type="entry name" value="Bacterial exopeptidase dimerisation domain"/>
    <property type="match status" value="1"/>
</dbReference>
<comment type="catalytic activity">
    <reaction evidence="25">
        <text>N-(5Z,8Z,11Z,14Z-eicosatetraenoyl)-L-serine + H2O = (5Z,8Z,11Z,14Z)-eicosatetraenoate + L-serine</text>
        <dbReference type="Rhea" id="RHEA:64116"/>
        <dbReference type="ChEBI" id="CHEBI:15377"/>
        <dbReference type="ChEBI" id="CHEBI:32395"/>
        <dbReference type="ChEBI" id="CHEBI:33384"/>
        <dbReference type="ChEBI" id="CHEBI:149697"/>
    </reaction>
    <physiologicalReaction direction="left-to-right" evidence="25">
        <dbReference type="Rhea" id="RHEA:64117"/>
    </physiologicalReaction>
    <physiologicalReaction direction="right-to-left" evidence="25">
        <dbReference type="Rhea" id="RHEA:64118"/>
    </physiologicalReaction>
</comment>
<comment type="catalytic activity">
    <reaction evidence="11">
        <text>N-octadecanoyl-L-phenylalanine + H2O = octadecanoate + L-phenylalanine</text>
        <dbReference type="Rhea" id="RHEA:64128"/>
        <dbReference type="ChEBI" id="CHEBI:15377"/>
        <dbReference type="ChEBI" id="CHEBI:25629"/>
        <dbReference type="ChEBI" id="CHEBI:58095"/>
        <dbReference type="ChEBI" id="CHEBI:149700"/>
    </reaction>
    <physiologicalReaction direction="left-to-right" evidence="11">
        <dbReference type="Rhea" id="RHEA:64129"/>
    </physiologicalReaction>
</comment>
<evidence type="ECO:0000256" key="4">
    <source>
        <dbReference type="ARBA" id="ARBA00022723"/>
    </source>
</evidence>
<evidence type="ECO:0000256" key="22">
    <source>
        <dbReference type="ARBA" id="ARBA00048827"/>
    </source>
</evidence>
<feature type="region of interest" description="Disordered" evidence="27">
    <location>
        <begin position="1"/>
        <end position="20"/>
    </location>
</feature>
<dbReference type="GO" id="GO:0006520">
    <property type="term" value="P:amino acid metabolic process"/>
    <property type="evidence" value="ECO:0007669"/>
    <property type="project" value="TreeGrafter"/>
</dbReference>
<evidence type="ECO:0000259" key="29">
    <source>
        <dbReference type="Pfam" id="PF07687"/>
    </source>
</evidence>
<dbReference type="InterPro" id="IPR036264">
    <property type="entry name" value="Bact_exopeptidase_dim_dom"/>
</dbReference>
<dbReference type="PANTHER" id="PTHR45962">
    <property type="entry name" value="N-FATTY-ACYL-AMINO ACID SYNTHASE/HYDROLASE PM20D1"/>
    <property type="match status" value="1"/>
</dbReference>
<comment type="catalytic activity">
    <reaction evidence="17">
        <text>N-(5Z,8Z,11Z,14Z)-eicosatetraenoyl-glycine + H2O = (5Z,8Z,11Z,14Z)-eicosatetraenoate + glycine</text>
        <dbReference type="Rhea" id="RHEA:64108"/>
        <dbReference type="ChEBI" id="CHEBI:15377"/>
        <dbReference type="ChEBI" id="CHEBI:32395"/>
        <dbReference type="ChEBI" id="CHEBI:57305"/>
        <dbReference type="ChEBI" id="CHEBI:59002"/>
    </reaction>
    <physiologicalReaction direction="left-to-right" evidence="17">
        <dbReference type="Rhea" id="RHEA:64109"/>
    </physiologicalReaction>
    <physiologicalReaction direction="right-to-left" evidence="17">
        <dbReference type="Rhea" id="RHEA:64110"/>
    </physiologicalReaction>
</comment>
<comment type="function">
    <text evidence="8">Secreted enzyme that regulates the endogenous N-fatty acyl amino acid (NAAs) tissue and circulating levels by functioning as a bidirectional NAA synthase/hydrolase. It condenses free fatty acids and free amino acids to generate NAAs and bidirectionally catalyzes the reverse hydrolysis reaction. Some of these NAAs stimulate oxidative metabolism via mitochondrial uncoupling, increasing energy expenditure in a UPC1-independent manner. Thereby, this secreted protein may indirectly regulate whole body energy expenditure. PM20D1 circulates in tight association with both low- and high-density (LDL and HDL,respectively) lipoprotein particles.</text>
</comment>
<dbReference type="PANTHER" id="PTHR45962:SF1">
    <property type="entry name" value="N-FATTY-ACYL-AMINO ACID SYNTHASE_HYDROLASE PM20D1"/>
    <property type="match status" value="1"/>
</dbReference>
<dbReference type="Gene3D" id="3.30.70.360">
    <property type="match status" value="1"/>
</dbReference>
<keyword evidence="3" id="KW-0645">Protease</keyword>
<comment type="catalytic activity">
    <reaction evidence="19">
        <text>N-(9Z-octadecenoyl)-L-serine + H2O = L-serine + (9Z)-octadecenoate</text>
        <dbReference type="Rhea" id="RHEA:51352"/>
        <dbReference type="ChEBI" id="CHEBI:15377"/>
        <dbReference type="ChEBI" id="CHEBI:30823"/>
        <dbReference type="ChEBI" id="CHEBI:33384"/>
        <dbReference type="ChEBI" id="CHEBI:134031"/>
    </reaction>
    <physiologicalReaction direction="left-to-right" evidence="19">
        <dbReference type="Rhea" id="RHEA:51353"/>
    </physiologicalReaction>
</comment>
<dbReference type="GO" id="GO:0006508">
    <property type="term" value="P:proteolysis"/>
    <property type="evidence" value="ECO:0007669"/>
    <property type="project" value="UniProtKB-KW"/>
</dbReference>
<evidence type="ECO:0000256" key="15">
    <source>
        <dbReference type="ARBA" id="ARBA00048145"/>
    </source>
</evidence>
<evidence type="ECO:0000256" key="20">
    <source>
        <dbReference type="ARBA" id="ARBA00048729"/>
    </source>
</evidence>
<comment type="pathway">
    <text evidence="1">Lipid metabolism; fatty acid metabolism.</text>
</comment>
<comment type="catalytic activity">
    <reaction evidence="10">
        <text>N-(4Z,7Z,10Z,13Z,16Z,19Z-docosahexaenoyl)-L-phenylalanine + H2O = (4Z,7Z,10Z,13Z,16Z,19Z)-docosahexaenoate + L-phenylalanine</text>
        <dbReference type="Rhea" id="RHEA:64132"/>
        <dbReference type="ChEBI" id="CHEBI:15377"/>
        <dbReference type="ChEBI" id="CHEBI:58095"/>
        <dbReference type="ChEBI" id="CHEBI:77016"/>
        <dbReference type="ChEBI" id="CHEBI:149701"/>
    </reaction>
    <physiologicalReaction direction="left-to-right" evidence="10">
        <dbReference type="Rhea" id="RHEA:64133"/>
    </physiologicalReaction>
</comment>
<keyword evidence="6" id="KW-0862">Zinc</keyword>
<comment type="catalytic activity">
    <reaction evidence="15">
        <text>N-(9Z-octadecenoyl)-L-methionine + H2O = (9Z)-octadecenoate + L-methionine</text>
        <dbReference type="Rhea" id="RHEA:64144"/>
        <dbReference type="ChEBI" id="CHEBI:15377"/>
        <dbReference type="ChEBI" id="CHEBI:30823"/>
        <dbReference type="ChEBI" id="CHEBI:57844"/>
        <dbReference type="ChEBI" id="CHEBI:149732"/>
    </reaction>
    <physiologicalReaction direction="left-to-right" evidence="15">
        <dbReference type="Rhea" id="RHEA:64145"/>
    </physiologicalReaction>
</comment>
<evidence type="ECO:0000256" key="24">
    <source>
        <dbReference type="ARBA" id="ARBA00048879"/>
    </source>
</evidence>
<comment type="caution">
    <text evidence="30">The sequence shown here is derived from an EMBL/GenBank/DDBJ whole genome shotgun (WGS) entry which is preliminary data.</text>
</comment>
<evidence type="ECO:0000256" key="14">
    <source>
        <dbReference type="ARBA" id="ARBA00047879"/>
    </source>
</evidence>
<name>A0AAV7QIU1_PLEWA</name>
<dbReference type="GO" id="GO:0004046">
    <property type="term" value="F:aminoacylase activity"/>
    <property type="evidence" value="ECO:0007669"/>
    <property type="project" value="UniProtKB-EC"/>
</dbReference>
<sequence>MIRMAQSQKGPSESPGAGILNDINIDWRHSHEGRCLQPGAETTSGGPGSKRYHLRSNPSPTPVNMLRFPRCSPGLLALPLVALGLLLAVLLLRTYSSQGPTAGPVWGPSKQLPLEPGTDEKGIWKENLKGAIRIPTVSFSKDDLNTTAMEEFNIYIKKVFPGLFSCSFIQHEIIGGYSHLFSVKGSDPHLEPYMMLAHSDVVPASDEGWNYPPFAAKEVDGFIYGRGTLDDKGSAIGILQALDFLLKIKFRPQRSFYVGIGHDEEVYGHRGAQQIAARLEAQGVRLSFLTDEGLAILDRVIQGMNHPIALIGTTEKGHITMTLSVEMKPGHSSIPPRDTSIGILAAAVSRLEQNPMPNLFGSGPERATFEQLAPEFSFPINVIMSNLWLFAPLVSRILEGKPSSNAMVRTTTAVTMFHAGVKSNIIPPSASATVNFRIHPAHTVQEVIDIVKHTISDDRVKITIASAFDPLPVSPYDEKSFGYQIVGRTIRDVFSEITFAPGVCVGNTDSRHYVRLTQSIYRFSPIWLKPEDVSRIHGVNERISVQGYELLVHFYLQLIQNAETEVLPPPHRESHEL</sequence>
<evidence type="ECO:0000313" key="31">
    <source>
        <dbReference type="Proteomes" id="UP001066276"/>
    </source>
</evidence>
<dbReference type="GO" id="GO:1990845">
    <property type="term" value="P:adaptive thermogenesis"/>
    <property type="evidence" value="ECO:0007669"/>
    <property type="project" value="UniProtKB-ARBA"/>
</dbReference>